<dbReference type="SUPFAM" id="SSF46689">
    <property type="entry name" value="Homeodomain-like"/>
    <property type="match status" value="1"/>
</dbReference>
<dbReference type="InterPro" id="IPR009057">
    <property type="entry name" value="Homeodomain-like_sf"/>
</dbReference>
<evidence type="ECO:0000256" key="3">
    <source>
        <dbReference type="SAM" id="MobiDB-lite"/>
    </source>
</evidence>
<evidence type="ECO:0000259" key="4">
    <source>
        <dbReference type="PROSITE" id="PS50977"/>
    </source>
</evidence>
<organism evidence="5 6">
    <name type="scientific">Nonomuraea thailandensis</name>
    <dbReference type="NCBI Taxonomy" id="1188745"/>
    <lineage>
        <taxon>Bacteria</taxon>
        <taxon>Bacillati</taxon>
        <taxon>Actinomycetota</taxon>
        <taxon>Actinomycetes</taxon>
        <taxon>Streptosporangiales</taxon>
        <taxon>Streptosporangiaceae</taxon>
        <taxon>Nonomuraea</taxon>
    </lineage>
</organism>
<evidence type="ECO:0000313" key="6">
    <source>
        <dbReference type="Proteomes" id="UP001139648"/>
    </source>
</evidence>
<dbReference type="EMBL" id="JAMZEB010000001">
    <property type="protein sequence ID" value="MCP2353606.1"/>
    <property type="molecule type" value="Genomic_DNA"/>
</dbReference>
<keyword evidence="6" id="KW-1185">Reference proteome</keyword>
<evidence type="ECO:0000256" key="1">
    <source>
        <dbReference type="ARBA" id="ARBA00023125"/>
    </source>
</evidence>
<keyword evidence="1 2" id="KW-0238">DNA-binding</keyword>
<feature type="DNA-binding region" description="H-T-H motif" evidence="2">
    <location>
        <begin position="39"/>
        <end position="58"/>
    </location>
</feature>
<name>A0A9X2K1J6_9ACTN</name>
<accession>A0A9X2K1J6</accession>
<dbReference type="PROSITE" id="PS50977">
    <property type="entry name" value="HTH_TETR_2"/>
    <property type="match status" value="1"/>
</dbReference>
<sequence length="64" mass="7219">MTNERGGGQNRPRRDAVRNRQRLLEATGKILRTRPAEATMPVIAEQTGLSVATAYRYFPTLEEC</sequence>
<protein>
    <submittedName>
        <fullName evidence="5">AcrR family transcriptional regulator</fullName>
    </submittedName>
</protein>
<dbReference type="InterPro" id="IPR001647">
    <property type="entry name" value="HTH_TetR"/>
</dbReference>
<dbReference type="Proteomes" id="UP001139648">
    <property type="component" value="Unassembled WGS sequence"/>
</dbReference>
<dbReference type="AlphaFoldDB" id="A0A9X2K1J6"/>
<reference evidence="5" key="1">
    <citation type="submission" date="2022-06" db="EMBL/GenBank/DDBJ databases">
        <title>Sequencing the genomes of 1000 actinobacteria strains.</title>
        <authorList>
            <person name="Klenk H.-P."/>
        </authorList>
    </citation>
    <scope>NUCLEOTIDE SEQUENCE</scope>
    <source>
        <strain evidence="5">DSM 46694</strain>
    </source>
</reference>
<dbReference type="RefSeq" id="WP_253740145.1">
    <property type="nucleotide sequence ID" value="NZ_BAABKA010000013.1"/>
</dbReference>
<gene>
    <name evidence="5" type="ORF">HD597_000626</name>
</gene>
<dbReference type="GO" id="GO:0003677">
    <property type="term" value="F:DNA binding"/>
    <property type="evidence" value="ECO:0007669"/>
    <property type="project" value="UniProtKB-UniRule"/>
</dbReference>
<feature type="domain" description="HTH tetR-type" evidence="4">
    <location>
        <begin position="17"/>
        <end position="64"/>
    </location>
</feature>
<evidence type="ECO:0000313" key="5">
    <source>
        <dbReference type="EMBL" id="MCP2353606.1"/>
    </source>
</evidence>
<proteinExistence type="predicted"/>
<feature type="region of interest" description="Disordered" evidence="3">
    <location>
        <begin position="1"/>
        <end position="21"/>
    </location>
</feature>
<evidence type="ECO:0000256" key="2">
    <source>
        <dbReference type="PROSITE-ProRule" id="PRU00335"/>
    </source>
</evidence>
<comment type="caution">
    <text evidence="5">The sequence shown here is derived from an EMBL/GenBank/DDBJ whole genome shotgun (WGS) entry which is preliminary data.</text>
</comment>
<dbReference type="Pfam" id="PF00440">
    <property type="entry name" value="TetR_N"/>
    <property type="match status" value="1"/>
</dbReference>
<dbReference type="Gene3D" id="1.10.357.10">
    <property type="entry name" value="Tetracycline Repressor, domain 2"/>
    <property type="match status" value="1"/>
</dbReference>